<dbReference type="Pfam" id="PF01547">
    <property type="entry name" value="SBP_bac_1"/>
    <property type="match status" value="1"/>
</dbReference>
<organism evidence="6 7">
    <name type="scientific">Streptomyces triticirhizae</name>
    <dbReference type="NCBI Taxonomy" id="2483353"/>
    <lineage>
        <taxon>Bacteria</taxon>
        <taxon>Bacillati</taxon>
        <taxon>Actinomycetota</taxon>
        <taxon>Actinomycetes</taxon>
        <taxon>Kitasatosporales</taxon>
        <taxon>Streptomycetaceae</taxon>
        <taxon>Streptomyces</taxon>
    </lineage>
</organism>
<evidence type="ECO:0000256" key="3">
    <source>
        <dbReference type="ARBA" id="ARBA00023136"/>
    </source>
</evidence>
<dbReference type="SUPFAM" id="SSF53850">
    <property type="entry name" value="Periplasmic binding protein-like II"/>
    <property type="match status" value="1"/>
</dbReference>
<keyword evidence="7" id="KW-1185">Reference proteome</keyword>
<evidence type="ECO:0000256" key="1">
    <source>
        <dbReference type="ARBA" id="ARBA00022475"/>
    </source>
</evidence>
<dbReference type="PANTHER" id="PTHR43649:SF33">
    <property type="entry name" value="POLYGALACTURONAN_RHAMNOGALACTURONAN-BINDING PROTEIN YTCQ"/>
    <property type="match status" value="1"/>
</dbReference>
<evidence type="ECO:0000313" key="7">
    <source>
        <dbReference type="Proteomes" id="UP000278673"/>
    </source>
</evidence>
<reference evidence="6 7" key="1">
    <citation type="submission" date="2018-10" db="EMBL/GenBank/DDBJ databases">
        <title>Isolation, diversity and antifungal activity of actinobacteria from wheat.</title>
        <authorList>
            <person name="Han C."/>
        </authorList>
    </citation>
    <scope>NUCLEOTIDE SEQUENCE [LARGE SCALE GENOMIC DNA]</scope>
    <source>
        <strain evidence="6 7">NEAU-YY642</strain>
    </source>
</reference>
<keyword evidence="5" id="KW-0449">Lipoprotein</keyword>
<evidence type="ECO:0000256" key="5">
    <source>
        <dbReference type="ARBA" id="ARBA00023288"/>
    </source>
</evidence>
<accession>A0A3M2M0P2</accession>
<keyword evidence="2" id="KW-0732">Signal</keyword>
<name>A0A3M2M0P2_9ACTN</name>
<proteinExistence type="predicted"/>
<dbReference type="Proteomes" id="UP000278673">
    <property type="component" value="Unassembled WGS sequence"/>
</dbReference>
<comment type="caution">
    <text evidence="6">The sequence shown here is derived from an EMBL/GenBank/DDBJ whole genome shotgun (WGS) entry which is preliminary data.</text>
</comment>
<dbReference type="InterPro" id="IPR050490">
    <property type="entry name" value="Bact_solute-bd_prot1"/>
</dbReference>
<dbReference type="AlphaFoldDB" id="A0A3M2M0P2"/>
<keyword evidence="4" id="KW-0564">Palmitate</keyword>
<dbReference type="InterPro" id="IPR006059">
    <property type="entry name" value="SBP"/>
</dbReference>
<dbReference type="EMBL" id="RFFJ01000040">
    <property type="protein sequence ID" value="RMI41955.1"/>
    <property type="molecule type" value="Genomic_DNA"/>
</dbReference>
<protein>
    <submittedName>
        <fullName evidence="6">Extracellular solute-binding protein</fullName>
    </submittedName>
</protein>
<gene>
    <name evidence="6" type="ORF">EBN88_10135</name>
</gene>
<keyword evidence="1" id="KW-1003">Cell membrane</keyword>
<evidence type="ECO:0000256" key="2">
    <source>
        <dbReference type="ARBA" id="ARBA00022729"/>
    </source>
</evidence>
<dbReference type="PANTHER" id="PTHR43649">
    <property type="entry name" value="ARABINOSE-BINDING PROTEIN-RELATED"/>
    <property type="match status" value="1"/>
</dbReference>
<evidence type="ECO:0000256" key="4">
    <source>
        <dbReference type="ARBA" id="ARBA00023139"/>
    </source>
</evidence>
<evidence type="ECO:0000313" key="6">
    <source>
        <dbReference type="EMBL" id="RMI41955.1"/>
    </source>
</evidence>
<keyword evidence="3" id="KW-0472">Membrane</keyword>
<sequence>MWTFKQSHVAGLEVAAEMFEEETGISVRVQAFTPDDAYNTKVAASARTNDLPDVLEVHANGSDFSFGGAGLLEDLSDEVTEEWTAPFLPTVAQEGTVTRQYYEQSLAPGAATVGIEEGQRYSVPFTVGTFGIVYANKERLAQAGYTEPPTTWEEFIEMLDAVGREFPENGGVTIGMKVPSTGLEWMLQPMAYGQLGPDAYPELFSEDESANWASPAGVTALETFGQITPYWTPGTGIMAIDEADLSFANGESSFVVGGTFTLAFLAENGFDPDNILTFPIPPPEHGAMEQTDLKPFALTGLSVVREGGNQEAALEWVRFLARDDVARGFAQRALDLPPNDLGENPEEAVGPLLGSMAASLGESEDAYHAGDTSYKPNGYDGADVGAVLAEFTPLERADAEDTGRALARLINSYWAESRR</sequence>
<dbReference type="Gene3D" id="3.40.190.10">
    <property type="entry name" value="Periplasmic binding protein-like II"/>
    <property type="match status" value="1"/>
</dbReference>